<dbReference type="AlphaFoldDB" id="A0A1Q6DTE4"/>
<dbReference type="STRING" id="1903181.BTN85_0060"/>
<name>A0A1Q6DTE4_METT1</name>
<comment type="caution">
    <text evidence="1">The sequence shown here is derived from an EMBL/GenBank/DDBJ whole genome shotgun (WGS) entry which is preliminary data.</text>
</comment>
<dbReference type="Pfam" id="PF09824">
    <property type="entry name" value="ArsR"/>
    <property type="match status" value="1"/>
</dbReference>
<keyword evidence="2" id="KW-1185">Reference proteome</keyword>
<dbReference type="EMBL" id="MSDW01000001">
    <property type="protein sequence ID" value="OKY77592.1"/>
    <property type="molecule type" value="Genomic_DNA"/>
</dbReference>
<evidence type="ECO:0000313" key="1">
    <source>
        <dbReference type="EMBL" id="OKY77592.1"/>
    </source>
</evidence>
<accession>A0A1Q6DTE4</accession>
<gene>
    <name evidence="1" type="ORF">BTN85_0060</name>
</gene>
<sequence>MDKRTKIINDPADLVPLLHTFKDETYMKIFKKIYEESVSSDELVDEFGEDAEEAIEILNSIGLVKSSWGMNGGSPQKLYETSYSKFRANFECELKDIAEILRISINANDYIKNEGRKLLEIVEDGPENISEVSEKLDIKEVLLRAIIRRHQGLKIKGNKLKTKD</sequence>
<organism evidence="1 2">
    <name type="scientific">Methanohalarchaeum thermophilum</name>
    <dbReference type="NCBI Taxonomy" id="1903181"/>
    <lineage>
        <taxon>Archaea</taxon>
        <taxon>Methanobacteriati</taxon>
        <taxon>Methanobacteriota</taxon>
        <taxon>Methanonatronarchaeia</taxon>
        <taxon>Methanonatronarchaeales</taxon>
        <taxon>Methanonatronarchaeaceae</taxon>
        <taxon>Candidatus Methanohalarchaeum</taxon>
    </lineage>
</organism>
<protein>
    <submittedName>
        <fullName evidence="1">ArsR family transcriptional regulator</fullName>
    </submittedName>
</protein>
<dbReference type="InParanoid" id="A0A1Q6DTE4"/>
<reference evidence="1" key="1">
    <citation type="submission" date="2016-12" db="EMBL/GenBank/DDBJ databases">
        <title>Discovery of methanogenic haloarchaea.</title>
        <authorList>
            <person name="Sorokin D.Y."/>
            <person name="Makarova K.S."/>
            <person name="Abbas B."/>
            <person name="Ferrer M."/>
            <person name="Golyshin P.N."/>
        </authorList>
    </citation>
    <scope>NUCLEOTIDE SEQUENCE [LARGE SCALE GENOMIC DNA]</scope>
    <source>
        <strain evidence="1">HMET1</strain>
    </source>
</reference>
<dbReference type="InterPro" id="IPR014517">
    <property type="entry name" value="ArsR_tscrpt_regulator"/>
</dbReference>
<dbReference type="Proteomes" id="UP000185744">
    <property type="component" value="Unassembled WGS sequence"/>
</dbReference>
<proteinExistence type="predicted"/>
<evidence type="ECO:0000313" key="2">
    <source>
        <dbReference type="Proteomes" id="UP000185744"/>
    </source>
</evidence>